<feature type="compositionally biased region" description="Basic and acidic residues" evidence="1">
    <location>
        <begin position="286"/>
        <end position="300"/>
    </location>
</feature>
<feature type="compositionally biased region" description="Basic and acidic residues" evidence="1">
    <location>
        <begin position="445"/>
        <end position="456"/>
    </location>
</feature>
<dbReference type="PANTHER" id="PTHR34962">
    <property type="entry name" value="EMBRYO DEFECTIVE 1703-RELATED"/>
    <property type="match status" value="1"/>
</dbReference>
<name>A0A803LYY5_CHEQI</name>
<dbReference type="AlphaFoldDB" id="A0A803LYY5"/>
<feature type="compositionally biased region" description="Acidic residues" evidence="1">
    <location>
        <begin position="228"/>
        <end position="247"/>
    </location>
</feature>
<organism evidence="2 3">
    <name type="scientific">Chenopodium quinoa</name>
    <name type="common">Quinoa</name>
    <dbReference type="NCBI Taxonomy" id="63459"/>
    <lineage>
        <taxon>Eukaryota</taxon>
        <taxon>Viridiplantae</taxon>
        <taxon>Streptophyta</taxon>
        <taxon>Embryophyta</taxon>
        <taxon>Tracheophyta</taxon>
        <taxon>Spermatophyta</taxon>
        <taxon>Magnoliopsida</taxon>
        <taxon>eudicotyledons</taxon>
        <taxon>Gunneridae</taxon>
        <taxon>Pentapetalae</taxon>
        <taxon>Caryophyllales</taxon>
        <taxon>Chenopodiaceae</taxon>
        <taxon>Chenopodioideae</taxon>
        <taxon>Atripliceae</taxon>
        <taxon>Chenopodium</taxon>
    </lineage>
</organism>
<feature type="compositionally biased region" description="Polar residues" evidence="1">
    <location>
        <begin position="411"/>
        <end position="420"/>
    </location>
</feature>
<feature type="compositionally biased region" description="Low complexity" evidence="1">
    <location>
        <begin position="467"/>
        <end position="479"/>
    </location>
</feature>
<feature type="region of interest" description="Disordered" evidence="1">
    <location>
        <begin position="277"/>
        <end position="300"/>
    </location>
</feature>
<evidence type="ECO:0000313" key="3">
    <source>
        <dbReference type="Proteomes" id="UP000596660"/>
    </source>
</evidence>
<proteinExistence type="predicted"/>
<reference evidence="2" key="2">
    <citation type="submission" date="2021-03" db="UniProtKB">
        <authorList>
            <consortium name="EnsemblPlants"/>
        </authorList>
    </citation>
    <scope>IDENTIFICATION</scope>
</reference>
<evidence type="ECO:0000256" key="1">
    <source>
        <dbReference type="SAM" id="MobiDB-lite"/>
    </source>
</evidence>
<reference evidence="2" key="1">
    <citation type="journal article" date="2017" name="Nature">
        <title>The genome of Chenopodium quinoa.</title>
        <authorList>
            <person name="Jarvis D.E."/>
            <person name="Ho Y.S."/>
            <person name="Lightfoot D.J."/>
            <person name="Schmoeckel S.M."/>
            <person name="Li B."/>
            <person name="Borm T.J.A."/>
            <person name="Ohyanagi H."/>
            <person name="Mineta K."/>
            <person name="Michell C.T."/>
            <person name="Saber N."/>
            <person name="Kharbatia N.M."/>
            <person name="Rupper R.R."/>
            <person name="Sharp A.R."/>
            <person name="Dally N."/>
            <person name="Boughton B.A."/>
            <person name="Woo Y.H."/>
            <person name="Gao G."/>
            <person name="Schijlen E.G.W.M."/>
            <person name="Guo X."/>
            <person name="Momin A.A."/>
            <person name="Negrao S."/>
            <person name="Al-Babili S."/>
            <person name="Gehring C."/>
            <person name="Roessner U."/>
            <person name="Jung C."/>
            <person name="Murphy K."/>
            <person name="Arold S.T."/>
            <person name="Gojobori T."/>
            <person name="van der Linden C.G."/>
            <person name="van Loo E.N."/>
            <person name="Jellen E.N."/>
            <person name="Maughan P.J."/>
            <person name="Tester M."/>
        </authorList>
    </citation>
    <scope>NUCLEOTIDE SEQUENCE [LARGE SCALE GENOMIC DNA]</scope>
    <source>
        <strain evidence="2">cv. PI 614886</strain>
    </source>
</reference>
<sequence>MVALASLPYPFATFVSYKAHKSPRKTLIRCSIRVPSSSLRRAKRKNYLRPKILKTLTKPYNIPLDDHIEAPIQPIEPNVEVPSDSTKEQSSSRFIEESENESGLSQLEVVRDSEARSLVGYGGISGSTIVKIVGSFVGLFVLQTVVAVWVMGSNKSDENNGSLVVGDPKKELMLGMREGEVKINGKAFLKDWAGVGVNESEMEAKISEIRKMAWEVREAEKRKKVENSEADLDDVSDDDNDSEDFESNDSKTNSGIVKEVDVRLSKLKKKYPAPSLNVNFLNKSEGSGKEEKNEALDGKEEDSMLLFKMKHKFRSHLTKPEEKPKGFQNIDGVRGRHGSGNDEKPVEGTGSGNDNSQIIDVLEETIPENRNNGMDKEGKIPVPQSSAQLKGPGKGFGSNGARKKLDKVINGPTSSGSNGTAKKASKGSNEGAKPGNGSTALGSNRTEKKLSKEINEGAKPVKGLVQDSSDGSSLDEGSGAKMYSTIATEGKKKMADHAASTTSESPMMPRRKGQPNSNKLERKLPRSIDKDDLENVNPWWSKLPYVLVILMQNGIGDEAQRGFYNIRIYTDAENQSYSSYTVAFEDRNDAKNFSYLLESAFEDLPDAAVDIAPISTKEFKEMAETLDNEVFVLRKGELKLYAGQPLADVEAALSQLQKVQHSFFERGFSSEVWGNNLRLLQYKEVAKILNLNLRAAKKSRKASDRDKLYVMCFTETIYEL</sequence>
<feature type="region of interest" description="Disordered" evidence="1">
    <location>
        <begin position="314"/>
        <end position="520"/>
    </location>
</feature>
<keyword evidence="3" id="KW-1185">Reference proteome</keyword>
<feature type="region of interest" description="Disordered" evidence="1">
    <location>
        <begin position="73"/>
        <end position="100"/>
    </location>
</feature>
<feature type="region of interest" description="Disordered" evidence="1">
    <location>
        <begin position="223"/>
        <end position="252"/>
    </location>
</feature>
<protein>
    <submittedName>
        <fullName evidence="2">Uncharacterized protein</fullName>
    </submittedName>
</protein>
<dbReference type="Gramene" id="AUR62020686-RA">
    <property type="protein sequence ID" value="AUR62020686-RA:cds"/>
    <property type="gene ID" value="AUR62020686"/>
</dbReference>
<dbReference type="Proteomes" id="UP000596660">
    <property type="component" value="Unplaced"/>
</dbReference>
<dbReference type="PANTHER" id="PTHR34962:SF3">
    <property type="entry name" value="ABC SUBFAMILY C PROTEIN"/>
    <property type="match status" value="1"/>
</dbReference>
<dbReference type="OMA" id="EIQHMAR"/>
<evidence type="ECO:0000313" key="2">
    <source>
        <dbReference type="EnsemblPlants" id="AUR62020686-RA:cds"/>
    </source>
</evidence>
<accession>A0A803LYY5</accession>
<dbReference type="EnsemblPlants" id="AUR62020686-RA">
    <property type="protein sequence ID" value="AUR62020686-RA:cds"/>
    <property type="gene ID" value="AUR62020686"/>
</dbReference>